<keyword evidence="7" id="KW-0274">FAD</keyword>
<dbReference type="InterPro" id="IPR024932">
    <property type="entry name" value="ApbE"/>
</dbReference>
<accession>A0ABP7XK43</accession>
<dbReference type="EMBL" id="BAAAZH010000016">
    <property type="protein sequence ID" value="GAA4120332.1"/>
    <property type="molecule type" value="Genomic_DNA"/>
</dbReference>
<comment type="caution">
    <text evidence="11">The sequence shown here is derived from an EMBL/GenBank/DDBJ whole genome shotgun (WGS) entry which is preliminary data.</text>
</comment>
<evidence type="ECO:0000256" key="7">
    <source>
        <dbReference type="ARBA" id="ARBA00022827"/>
    </source>
</evidence>
<evidence type="ECO:0000256" key="2">
    <source>
        <dbReference type="ARBA" id="ARBA00011955"/>
    </source>
</evidence>
<dbReference type="Proteomes" id="UP001501495">
    <property type="component" value="Unassembled WGS sequence"/>
</dbReference>
<evidence type="ECO:0000256" key="3">
    <source>
        <dbReference type="ARBA" id="ARBA00016337"/>
    </source>
</evidence>
<evidence type="ECO:0000256" key="4">
    <source>
        <dbReference type="ARBA" id="ARBA00022630"/>
    </source>
</evidence>
<gene>
    <name evidence="11" type="ORF">GCM10022215_23790</name>
</gene>
<evidence type="ECO:0000256" key="5">
    <source>
        <dbReference type="ARBA" id="ARBA00022679"/>
    </source>
</evidence>
<dbReference type="GO" id="GO:0016740">
    <property type="term" value="F:transferase activity"/>
    <property type="evidence" value="ECO:0007669"/>
    <property type="project" value="UniProtKB-KW"/>
</dbReference>
<keyword evidence="6" id="KW-0479">Metal-binding</keyword>
<evidence type="ECO:0000256" key="9">
    <source>
        <dbReference type="ARBA" id="ARBA00031306"/>
    </source>
</evidence>
<dbReference type="EC" id="2.7.1.180" evidence="2"/>
<proteinExistence type="predicted"/>
<name>A0ABP7XK43_9ACTN</name>
<keyword evidence="4" id="KW-0285">Flavoprotein</keyword>
<evidence type="ECO:0000256" key="10">
    <source>
        <dbReference type="ARBA" id="ARBA00048540"/>
    </source>
</evidence>
<organism evidence="11 12">
    <name type="scientific">Nocardioides fonticola</name>
    <dbReference type="NCBI Taxonomy" id="450363"/>
    <lineage>
        <taxon>Bacteria</taxon>
        <taxon>Bacillati</taxon>
        <taxon>Actinomycetota</taxon>
        <taxon>Actinomycetes</taxon>
        <taxon>Propionibacteriales</taxon>
        <taxon>Nocardioidaceae</taxon>
        <taxon>Nocardioides</taxon>
    </lineage>
</organism>
<sequence length="305" mass="31718">MSTLVWQDWSCEVRVVLADGVDHHRQPTDPALVRRVVGGLMDDVAAAIDRFRTDSELSRLNAAAPALLPLGPLAFALIDTGLRAAFDTDGACDPTVGAAVVRCGYDADIAVVRERREVPPLAAAPAPGWSRVLLDHDLRRVGLPAGVRLDLNATAKAWTADEAAHRLAARLGTGVLVSIGGDLAVAGGTLWPILVSEEAGGAGQQVAIDRGGVATSSTVARRWAGGSRHHIVDPATGLPATGPVRTATVWARDCAAANALSTAAIVWGEAAWDRLQGEAARLVMDDGRVVTTPSWPGVPSRTAVA</sequence>
<dbReference type="PANTHER" id="PTHR30040">
    <property type="entry name" value="THIAMINE BIOSYNTHESIS LIPOPROTEIN APBE"/>
    <property type="match status" value="1"/>
</dbReference>
<reference evidence="12" key="1">
    <citation type="journal article" date="2019" name="Int. J. Syst. Evol. Microbiol.">
        <title>The Global Catalogue of Microorganisms (GCM) 10K type strain sequencing project: providing services to taxonomists for standard genome sequencing and annotation.</title>
        <authorList>
            <consortium name="The Broad Institute Genomics Platform"/>
            <consortium name="The Broad Institute Genome Sequencing Center for Infectious Disease"/>
            <person name="Wu L."/>
            <person name="Ma J."/>
        </authorList>
    </citation>
    <scope>NUCLEOTIDE SEQUENCE [LARGE SCALE GENOMIC DNA]</scope>
    <source>
        <strain evidence="12">JCM 16703</strain>
    </source>
</reference>
<dbReference type="Pfam" id="PF02424">
    <property type="entry name" value="ApbE"/>
    <property type="match status" value="1"/>
</dbReference>
<protein>
    <recommendedName>
        <fullName evidence="3">FAD:protein FMN transferase</fullName>
        <ecNumber evidence="2">2.7.1.180</ecNumber>
    </recommendedName>
    <alternativeName>
        <fullName evidence="9">Flavin transferase</fullName>
    </alternativeName>
</protein>
<evidence type="ECO:0000256" key="6">
    <source>
        <dbReference type="ARBA" id="ARBA00022723"/>
    </source>
</evidence>
<evidence type="ECO:0000256" key="1">
    <source>
        <dbReference type="ARBA" id="ARBA00001946"/>
    </source>
</evidence>
<keyword evidence="5 11" id="KW-0808">Transferase</keyword>
<dbReference type="Gene3D" id="3.10.520.10">
    <property type="entry name" value="ApbE-like domains"/>
    <property type="match status" value="1"/>
</dbReference>
<comment type="cofactor">
    <cofactor evidence="1">
        <name>Mg(2+)</name>
        <dbReference type="ChEBI" id="CHEBI:18420"/>
    </cofactor>
</comment>
<evidence type="ECO:0000256" key="8">
    <source>
        <dbReference type="ARBA" id="ARBA00022842"/>
    </source>
</evidence>
<keyword evidence="12" id="KW-1185">Reference proteome</keyword>
<dbReference type="SUPFAM" id="SSF143631">
    <property type="entry name" value="ApbE-like"/>
    <property type="match status" value="1"/>
</dbReference>
<dbReference type="InterPro" id="IPR003374">
    <property type="entry name" value="ApbE-like_sf"/>
</dbReference>
<keyword evidence="8" id="KW-0460">Magnesium</keyword>
<comment type="catalytic activity">
    <reaction evidence="10">
        <text>L-threonyl-[protein] + FAD = FMN-L-threonyl-[protein] + AMP + H(+)</text>
        <dbReference type="Rhea" id="RHEA:36847"/>
        <dbReference type="Rhea" id="RHEA-COMP:11060"/>
        <dbReference type="Rhea" id="RHEA-COMP:11061"/>
        <dbReference type="ChEBI" id="CHEBI:15378"/>
        <dbReference type="ChEBI" id="CHEBI:30013"/>
        <dbReference type="ChEBI" id="CHEBI:57692"/>
        <dbReference type="ChEBI" id="CHEBI:74257"/>
        <dbReference type="ChEBI" id="CHEBI:456215"/>
        <dbReference type="EC" id="2.7.1.180"/>
    </reaction>
</comment>
<evidence type="ECO:0000313" key="11">
    <source>
        <dbReference type="EMBL" id="GAA4120332.1"/>
    </source>
</evidence>
<dbReference type="PANTHER" id="PTHR30040:SF2">
    <property type="entry name" value="FAD:PROTEIN FMN TRANSFERASE"/>
    <property type="match status" value="1"/>
</dbReference>
<evidence type="ECO:0000313" key="12">
    <source>
        <dbReference type="Proteomes" id="UP001501495"/>
    </source>
</evidence>
<dbReference type="RefSeq" id="WP_344733612.1">
    <property type="nucleotide sequence ID" value="NZ_BAAAZH010000016.1"/>
</dbReference>